<proteinExistence type="predicted"/>
<keyword evidence="3" id="KW-1185">Reference proteome</keyword>
<evidence type="ECO:0000256" key="1">
    <source>
        <dbReference type="SAM" id="Phobius"/>
    </source>
</evidence>
<name>A0A3F3GXR2_9LACO</name>
<dbReference type="Proteomes" id="UP000061227">
    <property type="component" value="Unassembled WGS sequence"/>
</dbReference>
<dbReference type="AlphaFoldDB" id="A0A3F3GXR2"/>
<feature type="transmembrane region" description="Helical" evidence="1">
    <location>
        <begin position="17"/>
        <end position="36"/>
    </location>
</feature>
<sequence length="43" mass="4671">MKKSSEKMLPKTAAEKVGFSAMCAVVISAITGGLIFKNRRNKQ</sequence>
<keyword evidence="1" id="KW-0812">Transmembrane</keyword>
<dbReference type="EMBL" id="DF968074">
    <property type="protein sequence ID" value="GAP03454.1"/>
    <property type="molecule type" value="Genomic_DNA"/>
</dbReference>
<keyword evidence="1" id="KW-0472">Membrane</keyword>
<protein>
    <submittedName>
        <fullName evidence="2">Uncharacterized protein</fullName>
    </submittedName>
</protein>
<gene>
    <name evidence="2" type="ORF">FPFC_120040</name>
</gene>
<keyword evidence="1" id="KW-1133">Transmembrane helix</keyword>
<evidence type="ECO:0000313" key="2">
    <source>
        <dbReference type="EMBL" id="GAP03454.1"/>
    </source>
</evidence>
<evidence type="ECO:0000313" key="3">
    <source>
        <dbReference type="Proteomes" id="UP000061227"/>
    </source>
</evidence>
<organism evidence="2 3">
    <name type="scientific">Fructobacillus pseudoficulneus</name>
    <dbReference type="NCBI Taxonomy" id="220714"/>
    <lineage>
        <taxon>Bacteria</taxon>
        <taxon>Bacillati</taxon>
        <taxon>Bacillota</taxon>
        <taxon>Bacilli</taxon>
        <taxon>Lactobacillales</taxon>
        <taxon>Lactobacillaceae</taxon>
        <taxon>Fructobacillus</taxon>
    </lineage>
</organism>
<reference evidence="2 3" key="1">
    <citation type="journal article" date="2015" name="BMC Genomics">
        <title>Comparative genomics of Fructobacillus spp. and Leuconostoc spp. reveals niche-specific evolution of Fructobacillus spp.</title>
        <authorList>
            <person name="Endo A."/>
            <person name="Tanizawa Y."/>
            <person name="Tanaka N."/>
            <person name="Maeno S."/>
            <person name="Kumar H."/>
            <person name="Shiwa Y."/>
            <person name="Okada S."/>
            <person name="Yoshikawa H."/>
            <person name="Dicks L."/>
            <person name="Nakagawa J."/>
            <person name="Arita M."/>
        </authorList>
    </citation>
    <scope>NUCLEOTIDE SEQUENCE [LARGE SCALE GENOMIC DNA]</scope>
    <source>
        <strain evidence="2 3">DSM 15468</strain>
    </source>
</reference>
<accession>A0A3F3GXR2</accession>